<reference evidence="1" key="1">
    <citation type="submission" date="2023-07" db="EMBL/GenBank/DDBJ databases">
        <title>draft genome sequence of fig (Ficus carica).</title>
        <authorList>
            <person name="Takahashi T."/>
            <person name="Nishimura K."/>
        </authorList>
    </citation>
    <scope>NUCLEOTIDE SEQUENCE</scope>
</reference>
<evidence type="ECO:0000313" key="1">
    <source>
        <dbReference type="EMBL" id="GMN65505.1"/>
    </source>
</evidence>
<accession>A0AA88E0M4</accession>
<dbReference type="Proteomes" id="UP001187192">
    <property type="component" value="Unassembled WGS sequence"/>
</dbReference>
<gene>
    <name evidence="1" type="ORF">TIFTF001_034573</name>
</gene>
<sequence length="85" mass="9685">MMIEEMVGLGSNKMAKALWKCLALAVQCNIWTERNSRIFLEKEMGVDNIFEKAKFSASLWASTDKAFKNIPFSLIVLNWKDVIGN</sequence>
<keyword evidence="2" id="KW-1185">Reference proteome</keyword>
<organism evidence="1 2">
    <name type="scientific">Ficus carica</name>
    <name type="common">Common fig</name>
    <dbReference type="NCBI Taxonomy" id="3494"/>
    <lineage>
        <taxon>Eukaryota</taxon>
        <taxon>Viridiplantae</taxon>
        <taxon>Streptophyta</taxon>
        <taxon>Embryophyta</taxon>
        <taxon>Tracheophyta</taxon>
        <taxon>Spermatophyta</taxon>
        <taxon>Magnoliopsida</taxon>
        <taxon>eudicotyledons</taxon>
        <taxon>Gunneridae</taxon>
        <taxon>Pentapetalae</taxon>
        <taxon>rosids</taxon>
        <taxon>fabids</taxon>
        <taxon>Rosales</taxon>
        <taxon>Moraceae</taxon>
        <taxon>Ficeae</taxon>
        <taxon>Ficus</taxon>
    </lineage>
</organism>
<dbReference type="AlphaFoldDB" id="A0AA88E0M4"/>
<name>A0AA88E0M4_FICCA</name>
<dbReference type="EMBL" id="BTGU01000239">
    <property type="protein sequence ID" value="GMN65505.1"/>
    <property type="molecule type" value="Genomic_DNA"/>
</dbReference>
<evidence type="ECO:0000313" key="2">
    <source>
        <dbReference type="Proteomes" id="UP001187192"/>
    </source>
</evidence>
<proteinExistence type="predicted"/>
<protein>
    <submittedName>
        <fullName evidence="1">Uncharacterized protein</fullName>
    </submittedName>
</protein>
<comment type="caution">
    <text evidence="1">The sequence shown here is derived from an EMBL/GenBank/DDBJ whole genome shotgun (WGS) entry which is preliminary data.</text>
</comment>